<dbReference type="EMBL" id="HBUE01084987">
    <property type="protein sequence ID" value="CAG6479356.1"/>
    <property type="molecule type" value="Transcribed_RNA"/>
</dbReference>
<reference evidence="1" key="1">
    <citation type="submission" date="2021-05" db="EMBL/GenBank/DDBJ databases">
        <authorList>
            <person name="Alioto T."/>
            <person name="Alioto T."/>
            <person name="Gomez Garrido J."/>
        </authorList>
    </citation>
    <scope>NUCLEOTIDE SEQUENCE</scope>
</reference>
<name>A0A8D8BPC8_CULPI</name>
<dbReference type="AlphaFoldDB" id="A0A8D8BPC8"/>
<sequence>MVQWPRVECFAIEGGQLLQVDGMAIHSSSTRVFPKRRLRPKGFPIKDHSRKLSATVDFSYRSTFQRRTDQWPNLESLLEGILSGPSNPVRLVHCLHQQILLRAIIVILEPTEVNEIRTETYHHLYHPKQLIPSKGHFDPWSLCRIS</sequence>
<proteinExistence type="predicted"/>
<organism evidence="1">
    <name type="scientific">Culex pipiens</name>
    <name type="common">House mosquito</name>
    <dbReference type="NCBI Taxonomy" id="7175"/>
    <lineage>
        <taxon>Eukaryota</taxon>
        <taxon>Metazoa</taxon>
        <taxon>Ecdysozoa</taxon>
        <taxon>Arthropoda</taxon>
        <taxon>Hexapoda</taxon>
        <taxon>Insecta</taxon>
        <taxon>Pterygota</taxon>
        <taxon>Neoptera</taxon>
        <taxon>Endopterygota</taxon>
        <taxon>Diptera</taxon>
        <taxon>Nematocera</taxon>
        <taxon>Culicoidea</taxon>
        <taxon>Culicidae</taxon>
        <taxon>Culicinae</taxon>
        <taxon>Culicini</taxon>
        <taxon>Culex</taxon>
        <taxon>Culex</taxon>
    </lineage>
</organism>
<evidence type="ECO:0000313" key="1">
    <source>
        <dbReference type="EMBL" id="CAG6479356.1"/>
    </source>
</evidence>
<protein>
    <submittedName>
        <fullName evidence="1">Tubulin alpha-2 chain</fullName>
    </submittedName>
</protein>
<accession>A0A8D8BPC8</accession>